<accession>A0ABS4NNV0</accession>
<dbReference type="InterPro" id="IPR000843">
    <property type="entry name" value="HTH_LacI"/>
</dbReference>
<evidence type="ECO:0000256" key="3">
    <source>
        <dbReference type="ARBA" id="ARBA00023125"/>
    </source>
</evidence>
<dbReference type="SMART" id="SM00354">
    <property type="entry name" value="HTH_LACI"/>
    <property type="match status" value="1"/>
</dbReference>
<dbReference type="InterPro" id="IPR028082">
    <property type="entry name" value="Peripla_BP_I"/>
</dbReference>
<proteinExistence type="predicted"/>
<keyword evidence="3" id="KW-0238">DNA-binding</keyword>
<dbReference type="InterPro" id="IPR046335">
    <property type="entry name" value="LacI/GalR-like_sensor"/>
</dbReference>
<evidence type="ECO:0000259" key="5">
    <source>
        <dbReference type="PROSITE" id="PS50932"/>
    </source>
</evidence>
<dbReference type="CDD" id="cd01392">
    <property type="entry name" value="HTH_LacI"/>
    <property type="match status" value="1"/>
</dbReference>
<gene>
    <name evidence="6" type="ORF">J2Z70_001829</name>
</gene>
<dbReference type="PANTHER" id="PTHR30146">
    <property type="entry name" value="LACI-RELATED TRANSCRIPTIONAL REPRESSOR"/>
    <property type="match status" value="1"/>
</dbReference>
<keyword evidence="1" id="KW-0678">Repressor</keyword>
<dbReference type="Proteomes" id="UP000773462">
    <property type="component" value="Unassembled WGS sequence"/>
</dbReference>
<feature type="domain" description="HTH lacI-type" evidence="5">
    <location>
        <begin position="6"/>
        <end position="50"/>
    </location>
</feature>
<evidence type="ECO:0000256" key="1">
    <source>
        <dbReference type="ARBA" id="ARBA00022491"/>
    </source>
</evidence>
<dbReference type="Gene3D" id="1.10.260.40">
    <property type="entry name" value="lambda repressor-like DNA-binding domains"/>
    <property type="match status" value="1"/>
</dbReference>
<dbReference type="SUPFAM" id="SSF53822">
    <property type="entry name" value="Periplasmic binding protein-like I"/>
    <property type="match status" value="1"/>
</dbReference>
<evidence type="ECO:0000313" key="7">
    <source>
        <dbReference type="Proteomes" id="UP000773462"/>
    </source>
</evidence>
<name>A0ABS4NNV0_9BACL</name>
<evidence type="ECO:0000313" key="6">
    <source>
        <dbReference type="EMBL" id="MBP2111688.1"/>
    </source>
</evidence>
<sequence>MNKEKVTIQDIADSLGLSRNTVSKALNNNPSIPDETRSKVVRKAIDMNYKQFALFEQEVSPAKKTGNIALLTANMPNNSHFGTSLLSGLEQKISSEGFNLSIHIVRENELDSSALPVNFDTSKVDGIVCIELFDKNYSEFITSFGIPTLFIDASAELTFSEMKADLLLMENIHSTFSLTKKLIDEGITEIGFIGDSRHCMSFNERWDGFTKAMNAARIDLDESFCILEDDRHIADYKWLKQRLASMTNLPPAFVCANDYIAINAIRILKDLDIQIPSEVRVCGFDNSPESRIVEPHLTTVHIHRSEMGFLAAEMLLSKIENPGRPPLVTHVKTLPVFRQSTGHEE</sequence>
<keyword evidence="7" id="KW-1185">Reference proteome</keyword>
<dbReference type="InterPro" id="IPR010982">
    <property type="entry name" value="Lambda_DNA-bd_dom_sf"/>
</dbReference>
<dbReference type="Pfam" id="PF13377">
    <property type="entry name" value="Peripla_BP_3"/>
    <property type="match status" value="1"/>
</dbReference>
<keyword evidence="4" id="KW-0804">Transcription</keyword>
<comment type="caution">
    <text evidence="6">The sequence shown here is derived from an EMBL/GenBank/DDBJ whole genome shotgun (WGS) entry which is preliminary data.</text>
</comment>
<dbReference type="PROSITE" id="PS50932">
    <property type="entry name" value="HTH_LACI_2"/>
    <property type="match status" value="1"/>
</dbReference>
<protein>
    <submittedName>
        <fullName evidence="6">LacI family transcriptional regulator</fullName>
    </submittedName>
</protein>
<dbReference type="SUPFAM" id="SSF47413">
    <property type="entry name" value="lambda repressor-like DNA-binding domains"/>
    <property type="match status" value="1"/>
</dbReference>
<dbReference type="EMBL" id="JAGGLV010000005">
    <property type="protein sequence ID" value="MBP2111688.1"/>
    <property type="molecule type" value="Genomic_DNA"/>
</dbReference>
<reference evidence="6 7" key="1">
    <citation type="submission" date="2021-03" db="EMBL/GenBank/DDBJ databases">
        <title>Genomic Encyclopedia of Type Strains, Phase IV (KMG-IV): sequencing the most valuable type-strain genomes for metagenomic binning, comparative biology and taxonomic classification.</title>
        <authorList>
            <person name="Goeker M."/>
        </authorList>
    </citation>
    <scope>NUCLEOTIDE SEQUENCE [LARGE SCALE GENOMIC DNA]</scope>
    <source>
        <strain evidence="6 7">DSM 101953</strain>
    </source>
</reference>
<dbReference type="RefSeq" id="WP_209871808.1">
    <property type="nucleotide sequence ID" value="NZ_JAGGLV010000005.1"/>
</dbReference>
<keyword evidence="2" id="KW-0805">Transcription regulation</keyword>
<dbReference type="Gene3D" id="3.40.50.2300">
    <property type="match status" value="2"/>
</dbReference>
<organism evidence="6 7">
    <name type="scientific">Paenibacillus silagei</name>
    <dbReference type="NCBI Taxonomy" id="1670801"/>
    <lineage>
        <taxon>Bacteria</taxon>
        <taxon>Bacillati</taxon>
        <taxon>Bacillota</taxon>
        <taxon>Bacilli</taxon>
        <taxon>Bacillales</taxon>
        <taxon>Paenibacillaceae</taxon>
        <taxon>Paenibacillus</taxon>
    </lineage>
</organism>
<dbReference type="Pfam" id="PF00356">
    <property type="entry name" value="LacI"/>
    <property type="match status" value="1"/>
</dbReference>
<evidence type="ECO:0000256" key="4">
    <source>
        <dbReference type="ARBA" id="ARBA00023163"/>
    </source>
</evidence>
<dbReference type="PANTHER" id="PTHR30146:SF148">
    <property type="entry name" value="HTH-TYPE TRANSCRIPTIONAL REPRESSOR PURR-RELATED"/>
    <property type="match status" value="1"/>
</dbReference>
<evidence type="ECO:0000256" key="2">
    <source>
        <dbReference type="ARBA" id="ARBA00023015"/>
    </source>
</evidence>